<accession>A0ABW2WBG3</accession>
<dbReference type="RefSeq" id="WP_381611674.1">
    <property type="nucleotide sequence ID" value="NZ_JBHTEB010000001.1"/>
</dbReference>
<gene>
    <name evidence="1" type="ORF">ACFQZ6_21995</name>
</gene>
<name>A0ABW2WBG3_9ACTN</name>
<organism evidence="1 2">
    <name type="scientific">Streptomyces flavalbus</name>
    <dbReference type="NCBI Taxonomy" id="2665155"/>
    <lineage>
        <taxon>Bacteria</taxon>
        <taxon>Bacillati</taxon>
        <taxon>Actinomycetota</taxon>
        <taxon>Actinomycetes</taxon>
        <taxon>Kitasatosporales</taxon>
        <taxon>Streptomycetaceae</taxon>
        <taxon>Streptomyces</taxon>
    </lineage>
</organism>
<dbReference type="Proteomes" id="UP001597023">
    <property type="component" value="Unassembled WGS sequence"/>
</dbReference>
<dbReference type="EMBL" id="JBHTEB010000001">
    <property type="protein sequence ID" value="MFD0316835.1"/>
    <property type="molecule type" value="Genomic_DNA"/>
</dbReference>
<comment type="caution">
    <text evidence="1">The sequence shown here is derived from an EMBL/GenBank/DDBJ whole genome shotgun (WGS) entry which is preliminary data.</text>
</comment>
<evidence type="ECO:0000313" key="1">
    <source>
        <dbReference type="EMBL" id="MFD0316835.1"/>
    </source>
</evidence>
<keyword evidence="2" id="KW-1185">Reference proteome</keyword>
<evidence type="ECO:0000313" key="2">
    <source>
        <dbReference type="Proteomes" id="UP001597023"/>
    </source>
</evidence>
<sequence>MTAGVVGVGRTGGVRPVARLAWARDEAAGVTGGGEEHGFVEVGV</sequence>
<reference evidence="2" key="1">
    <citation type="journal article" date="2019" name="Int. J. Syst. Evol. Microbiol.">
        <title>The Global Catalogue of Microorganisms (GCM) 10K type strain sequencing project: providing services to taxonomists for standard genome sequencing and annotation.</title>
        <authorList>
            <consortium name="The Broad Institute Genomics Platform"/>
            <consortium name="The Broad Institute Genome Sequencing Center for Infectious Disease"/>
            <person name="Wu L."/>
            <person name="Ma J."/>
        </authorList>
    </citation>
    <scope>NUCLEOTIDE SEQUENCE [LARGE SCALE GENOMIC DNA]</scope>
    <source>
        <strain evidence="2">CGMCC 4.7400</strain>
    </source>
</reference>
<proteinExistence type="predicted"/>
<protein>
    <submittedName>
        <fullName evidence="1">Uncharacterized protein</fullName>
    </submittedName>
</protein>